<protein>
    <submittedName>
        <fullName evidence="4">Ribosomal protein S18 acetylase RimI-like enzyme</fullName>
    </submittedName>
</protein>
<proteinExistence type="predicted"/>
<organism evidence="4 5">
    <name type="scientific">Catenuloplanes niger</name>
    <dbReference type="NCBI Taxonomy" id="587534"/>
    <lineage>
        <taxon>Bacteria</taxon>
        <taxon>Bacillati</taxon>
        <taxon>Actinomycetota</taxon>
        <taxon>Actinomycetes</taxon>
        <taxon>Micromonosporales</taxon>
        <taxon>Micromonosporaceae</taxon>
        <taxon>Catenuloplanes</taxon>
    </lineage>
</organism>
<evidence type="ECO:0000313" key="4">
    <source>
        <dbReference type="EMBL" id="MDR7327247.1"/>
    </source>
</evidence>
<feature type="domain" description="N-acetyltransferase" evidence="3">
    <location>
        <begin position="10"/>
        <end position="184"/>
    </location>
</feature>
<dbReference type="Proteomes" id="UP001183629">
    <property type="component" value="Unassembled WGS sequence"/>
</dbReference>
<evidence type="ECO:0000256" key="1">
    <source>
        <dbReference type="ARBA" id="ARBA00022679"/>
    </source>
</evidence>
<keyword evidence="1" id="KW-0808">Transferase</keyword>
<dbReference type="InterPro" id="IPR016181">
    <property type="entry name" value="Acyl_CoA_acyltransferase"/>
</dbReference>
<dbReference type="InterPro" id="IPR000182">
    <property type="entry name" value="GNAT_dom"/>
</dbReference>
<evidence type="ECO:0000259" key="3">
    <source>
        <dbReference type="PROSITE" id="PS51186"/>
    </source>
</evidence>
<dbReference type="GO" id="GO:0016747">
    <property type="term" value="F:acyltransferase activity, transferring groups other than amino-acyl groups"/>
    <property type="evidence" value="ECO:0007669"/>
    <property type="project" value="InterPro"/>
</dbReference>
<sequence length="192" mass="20560">MPTSTSRPRIALRPGTADDAASIGALHADSWRRHYRGAYADSYLDGELVAERQAVWSARLADPAGTETIIACRGEAEPIAGFAHVVLDHDPVWGSLVDNLHVSHDLHRAGIGRRLLAEAARAVVRRAATDRLHLWVLEQNVAAQRFYLALGAQNEGRHPVTAAGAGPSRLVGTPAKFRMAWPDASTLAAPGA</sequence>
<dbReference type="PROSITE" id="PS51186">
    <property type="entry name" value="GNAT"/>
    <property type="match status" value="1"/>
</dbReference>
<keyword evidence="5" id="KW-1185">Reference proteome</keyword>
<dbReference type="RefSeq" id="WP_310424391.1">
    <property type="nucleotide sequence ID" value="NZ_JAVDYC010000001.1"/>
</dbReference>
<accession>A0AAE3ZWM0</accession>
<gene>
    <name evidence="4" type="ORF">J2S44_007497</name>
</gene>
<dbReference type="GO" id="GO:0005840">
    <property type="term" value="C:ribosome"/>
    <property type="evidence" value="ECO:0007669"/>
    <property type="project" value="UniProtKB-KW"/>
</dbReference>
<keyword evidence="2" id="KW-0012">Acyltransferase</keyword>
<dbReference type="Pfam" id="PF00583">
    <property type="entry name" value="Acetyltransf_1"/>
    <property type="match status" value="1"/>
</dbReference>
<keyword evidence="4" id="KW-0687">Ribonucleoprotein</keyword>
<dbReference type="AlphaFoldDB" id="A0AAE3ZWM0"/>
<dbReference type="PANTHER" id="PTHR43877">
    <property type="entry name" value="AMINOALKYLPHOSPHONATE N-ACETYLTRANSFERASE-RELATED-RELATED"/>
    <property type="match status" value="1"/>
</dbReference>
<reference evidence="4 5" key="1">
    <citation type="submission" date="2023-07" db="EMBL/GenBank/DDBJ databases">
        <title>Sequencing the genomes of 1000 actinobacteria strains.</title>
        <authorList>
            <person name="Klenk H.-P."/>
        </authorList>
    </citation>
    <scope>NUCLEOTIDE SEQUENCE [LARGE SCALE GENOMIC DNA]</scope>
    <source>
        <strain evidence="4 5">DSM 44711</strain>
    </source>
</reference>
<keyword evidence="4" id="KW-0689">Ribosomal protein</keyword>
<evidence type="ECO:0000313" key="5">
    <source>
        <dbReference type="Proteomes" id="UP001183629"/>
    </source>
</evidence>
<name>A0AAE3ZWM0_9ACTN</name>
<dbReference type="PANTHER" id="PTHR43877:SF1">
    <property type="entry name" value="ACETYLTRANSFERASE"/>
    <property type="match status" value="1"/>
</dbReference>
<dbReference type="Gene3D" id="3.40.630.30">
    <property type="match status" value="1"/>
</dbReference>
<evidence type="ECO:0000256" key="2">
    <source>
        <dbReference type="ARBA" id="ARBA00023315"/>
    </source>
</evidence>
<comment type="caution">
    <text evidence="4">The sequence shown here is derived from an EMBL/GenBank/DDBJ whole genome shotgun (WGS) entry which is preliminary data.</text>
</comment>
<dbReference type="InterPro" id="IPR050832">
    <property type="entry name" value="Bact_Acetyltransf"/>
</dbReference>
<dbReference type="EMBL" id="JAVDYC010000001">
    <property type="protein sequence ID" value="MDR7327247.1"/>
    <property type="molecule type" value="Genomic_DNA"/>
</dbReference>
<dbReference type="SUPFAM" id="SSF55729">
    <property type="entry name" value="Acyl-CoA N-acyltransferases (Nat)"/>
    <property type="match status" value="1"/>
</dbReference>